<comment type="caution">
    <text evidence="1">The sequence shown here is derived from an EMBL/GenBank/DDBJ whole genome shotgun (WGS) entry which is preliminary data.</text>
</comment>
<gene>
    <name evidence="1" type="ORF">EV702DRAFT_1177579</name>
</gene>
<keyword evidence="2" id="KW-1185">Reference proteome</keyword>
<evidence type="ECO:0000313" key="1">
    <source>
        <dbReference type="EMBL" id="KAG1781385.1"/>
    </source>
</evidence>
<sequence>MHLFLENVVPTLVNLWTGRFKGLDSGFENYEIPDDVWEEIGAETAAEAWGFWFMYVAPIVLKDRFENVKYYDHMCELAGMMKKMLQFQLTHGEIDALDKGLIKWVKTYEEYYYQYAEDRLSTCTLPIHGLLHVASGICYCGPVWTSWTFYMEPYCGFLQAHLHSRRFPWSNISRWVLYMAYLIQVTVKYDLGEDFHPDVIICAPINYKYRPGDDNLLGVIATYFHQILGRWQDQIRAQLPAVMPLCGKARICNHGDTIHTVFAIRRLTQSYRDNTFMRYEIQYNDTGNRVTNVIGYGRLEKIILCHLDSKAIWGTHQNSLHILAVIAPCDTHGHDASQILVEYKKFLPIIISDVRNIKAAVGRVNTRRRWGIIDRTMNAACASFADVDEYNKDYISDEDT</sequence>
<dbReference type="AlphaFoldDB" id="A0A9P7A441"/>
<dbReference type="Proteomes" id="UP000714275">
    <property type="component" value="Unassembled WGS sequence"/>
</dbReference>
<accession>A0A9P7A441</accession>
<dbReference type="PANTHER" id="PTHR46579:SF1">
    <property type="entry name" value="F5_8 TYPE C DOMAIN-CONTAINING PROTEIN"/>
    <property type="match status" value="1"/>
</dbReference>
<dbReference type="PANTHER" id="PTHR46579">
    <property type="entry name" value="F5/8 TYPE C DOMAIN-CONTAINING PROTEIN-RELATED"/>
    <property type="match status" value="1"/>
</dbReference>
<protein>
    <submittedName>
        <fullName evidence="1">Uncharacterized protein</fullName>
    </submittedName>
</protein>
<dbReference type="OrthoDB" id="2404451at2759"/>
<organism evidence="1 2">
    <name type="scientific">Suillus placidus</name>
    <dbReference type="NCBI Taxonomy" id="48579"/>
    <lineage>
        <taxon>Eukaryota</taxon>
        <taxon>Fungi</taxon>
        <taxon>Dikarya</taxon>
        <taxon>Basidiomycota</taxon>
        <taxon>Agaricomycotina</taxon>
        <taxon>Agaricomycetes</taxon>
        <taxon>Agaricomycetidae</taxon>
        <taxon>Boletales</taxon>
        <taxon>Suillineae</taxon>
        <taxon>Suillaceae</taxon>
        <taxon>Suillus</taxon>
    </lineage>
</organism>
<name>A0A9P7A441_9AGAM</name>
<proteinExistence type="predicted"/>
<evidence type="ECO:0000313" key="2">
    <source>
        <dbReference type="Proteomes" id="UP000714275"/>
    </source>
</evidence>
<reference evidence="1" key="1">
    <citation type="journal article" date="2020" name="New Phytol.">
        <title>Comparative genomics reveals dynamic genome evolution in host specialist ectomycorrhizal fungi.</title>
        <authorList>
            <person name="Lofgren L.A."/>
            <person name="Nguyen N.H."/>
            <person name="Vilgalys R."/>
            <person name="Ruytinx J."/>
            <person name="Liao H.L."/>
            <person name="Branco S."/>
            <person name="Kuo A."/>
            <person name="LaButti K."/>
            <person name="Lipzen A."/>
            <person name="Andreopoulos W."/>
            <person name="Pangilinan J."/>
            <person name="Riley R."/>
            <person name="Hundley H."/>
            <person name="Na H."/>
            <person name="Barry K."/>
            <person name="Grigoriev I.V."/>
            <person name="Stajich J.E."/>
            <person name="Kennedy P.G."/>
        </authorList>
    </citation>
    <scope>NUCLEOTIDE SEQUENCE</scope>
    <source>
        <strain evidence="1">DOB743</strain>
    </source>
</reference>
<dbReference type="EMBL" id="JABBWD010000006">
    <property type="protein sequence ID" value="KAG1781385.1"/>
    <property type="molecule type" value="Genomic_DNA"/>
</dbReference>